<feature type="coiled-coil region" evidence="1">
    <location>
        <begin position="1"/>
        <end position="34"/>
    </location>
</feature>
<dbReference type="GO" id="GO:0000428">
    <property type="term" value="C:DNA-directed RNA polymerase complex"/>
    <property type="evidence" value="ECO:0007669"/>
    <property type="project" value="UniProtKB-KW"/>
</dbReference>
<name>A0ABU0MYX1_9FIRM</name>
<keyword evidence="1" id="KW-0175">Coiled coil</keyword>
<proteinExistence type="predicted"/>
<gene>
    <name evidence="2" type="ORF">QOZ92_001168</name>
</gene>
<evidence type="ECO:0000313" key="3">
    <source>
        <dbReference type="Proteomes" id="UP001232584"/>
    </source>
</evidence>
<accession>A0ABU0MYX1</accession>
<keyword evidence="3" id="KW-1185">Reference proteome</keyword>
<reference evidence="2 3" key="1">
    <citation type="submission" date="2023-07" db="EMBL/GenBank/DDBJ databases">
        <title>Genomic Encyclopedia of Type Strains, Phase IV (KMG-IV): sequencing the most valuable type-strain genomes for metagenomic binning, comparative biology and taxonomic classification.</title>
        <authorList>
            <person name="Goeker M."/>
        </authorList>
    </citation>
    <scope>NUCLEOTIDE SEQUENCE [LARGE SCALE GENOMIC DNA]</scope>
    <source>
        <strain evidence="2 3">DSM 15049</strain>
    </source>
</reference>
<evidence type="ECO:0000313" key="2">
    <source>
        <dbReference type="EMBL" id="MDQ0556055.1"/>
    </source>
</evidence>
<sequence>MNNIKSTINKNKLSLENLKEKNKLNIEIEKAQKEKTIVFVSAGIKLYEMVRKEEVTQENLVNLFDSMIELDKIIYESNLKLEKIQSKNNIKCECGNTLNDNGKFCSQCGKKIEEEVEREICEFCSSDIREDSKFCVCCGNKVSKSM</sequence>
<keyword evidence="2" id="KW-0804">Transcription</keyword>
<organism evidence="2 3">
    <name type="scientific">Paraclostridium ghonii</name>
    <dbReference type="NCBI Taxonomy" id="29358"/>
    <lineage>
        <taxon>Bacteria</taxon>
        <taxon>Bacillati</taxon>
        <taxon>Bacillota</taxon>
        <taxon>Clostridia</taxon>
        <taxon>Peptostreptococcales</taxon>
        <taxon>Peptostreptococcaceae</taxon>
        <taxon>Paraclostridium</taxon>
    </lineage>
</organism>
<comment type="caution">
    <text evidence="2">The sequence shown here is derived from an EMBL/GenBank/DDBJ whole genome shotgun (WGS) entry which is preliminary data.</text>
</comment>
<evidence type="ECO:0000256" key="1">
    <source>
        <dbReference type="SAM" id="Coils"/>
    </source>
</evidence>
<keyword evidence="2" id="KW-0240">DNA-directed RNA polymerase</keyword>
<dbReference type="EMBL" id="JAUSWG010000004">
    <property type="protein sequence ID" value="MDQ0556055.1"/>
    <property type="molecule type" value="Genomic_DNA"/>
</dbReference>
<protein>
    <submittedName>
        <fullName evidence="2">DNA-directed RNA polymerase subunit RPC12/RpoP</fullName>
    </submittedName>
</protein>
<dbReference type="Proteomes" id="UP001232584">
    <property type="component" value="Unassembled WGS sequence"/>
</dbReference>
<dbReference type="RefSeq" id="WP_307504499.1">
    <property type="nucleotide sequence ID" value="NZ_BAAACE010000028.1"/>
</dbReference>